<reference evidence="6" key="1">
    <citation type="journal article" date="2023" name="Insect Mol. Biol.">
        <title>Genome sequencing provides insights into the evolution of gene families encoding plant cell wall-degrading enzymes in longhorned beetles.</title>
        <authorList>
            <person name="Shin N.R."/>
            <person name="Okamura Y."/>
            <person name="Kirsch R."/>
            <person name="Pauchet Y."/>
        </authorList>
    </citation>
    <scope>NUCLEOTIDE SEQUENCE</scope>
    <source>
        <strain evidence="6">RBIC_L_NR</strain>
    </source>
</reference>
<dbReference type="Gene3D" id="1.10.1450.10">
    <property type="entry name" value="Tetraspanin"/>
    <property type="match status" value="1"/>
</dbReference>
<comment type="subcellular location">
    <subcellularLocation>
        <location evidence="1">Membrane</location>
        <topology evidence="1">Multi-pass membrane protein</topology>
    </subcellularLocation>
</comment>
<dbReference type="SUPFAM" id="SSF48652">
    <property type="entry name" value="Tetraspanin"/>
    <property type="match status" value="1"/>
</dbReference>
<gene>
    <name evidence="6" type="ORF">NQ314_020126</name>
</gene>
<keyword evidence="7" id="KW-1185">Reference proteome</keyword>
<evidence type="ECO:0000256" key="2">
    <source>
        <dbReference type="ARBA" id="ARBA00022692"/>
    </source>
</evidence>
<dbReference type="Proteomes" id="UP001162156">
    <property type="component" value="Unassembled WGS sequence"/>
</dbReference>
<organism evidence="6 7">
    <name type="scientific">Rhamnusium bicolor</name>
    <dbReference type="NCBI Taxonomy" id="1586634"/>
    <lineage>
        <taxon>Eukaryota</taxon>
        <taxon>Metazoa</taxon>
        <taxon>Ecdysozoa</taxon>
        <taxon>Arthropoda</taxon>
        <taxon>Hexapoda</taxon>
        <taxon>Insecta</taxon>
        <taxon>Pterygota</taxon>
        <taxon>Neoptera</taxon>
        <taxon>Endopterygota</taxon>
        <taxon>Coleoptera</taxon>
        <taxon>Polyphaga</taxon>
        <taxon>Cucujiformia</taxon>
        <taxon>Chrysomeloidea</taxon>
        <taxon>Cerambycidae</taxon>
        <taxon>Lepturinae</taxon>
        <taxon>Rhagiini</taxon>
        <taxon>Rhamnusium</taxon>
    </lineage>
</organism>
<evidence type="ECO:0008006" key="8">
    <source>
        <dbReference type="Google" id="ProtNLM"/>
    </source>
</evidence>
<dbReference type="AlphaFoldDB" id="A0AAV8WMN4"/>
<proteinExistence type="predicted"/>
<evidence type="ECO:0000256" key="5">
    <source>
        <dbReference type="SAM" id="Phobius"/>
    </source>
</evidence>
<comment type="caution">
    <text evidence="6">The sequence shown here is derived from an EMBL/GenBank/DDBJ whole genome shotgun (WGS) entry which is preliminary data.</text>
</comment>
<sequence length="170" mass="18752">MFSVCMVIIFIFELSVGIAGYVLRDKTANYLETKLTESMGKYNSNSAIGDIWDSMQSEVNICLLLCLNICAFKCCGAVNMTDWYSIFNSYDLPVSCCPEASGIVGVFYCNAFPEVTTPTTPTTVSTSSTTTTVTTTSNNMEYCNIAIKSNSDCTYHTTKFKNMLNKHLIS</sequence>
<accession>A0AAV8WMN4</accession>
<protein>
    <recommendedName>
        <fullName evidence="8">Tetraspanin</fullName>
    </recommendedName>
</protein>
<dbReference type="GO" id="GO:0016020">
    <property type="term" value="C:membrane"/>
    <property type="evidence" value="ECO:0007669"/>
    <property type="project" value="UniProtKB-SubCell"/>
</dbReference>
<dbReference type="InterPro" id="IPR018499">
    <property type="entry name" value="Tetraspanin/Peripherin"/>
</dbReference>
<dbReference type="InterPro" id="IPR008952">
    <property type="entry name" value="Tetraspanin_EC2_sf"/>
</dbReference>
<evidence type="ECO:0000256" key="4">
    <source>
        <dbReference type="ARBA" id="ARBA00023136"/>
    </source>
</evidence>
<dbReference type="EMBL" id="JANEYF010005661">
    <property type="protein sequence ID" value="KAJ8927455.1"/>
    <property type="molecule type" value="Genomic_DNA"/>
</dbReference>
<feature type="transmembrane region" description="Helical" evidence="5">
    <location>
        <begin position="6"/>
        <end position="23"/>
    </location>
</feature>
<evidence type="ECO:0000313" key="6">
    <source>
        <dbReference type="EMBL" id="KAJ8927455.1"/>
    </source>
</evidence>
<name>A0AAV8WMN4_9CUCU</name>
<keyword evidence="2 5" id="KW-0812">Transmembrane</keyword>
<evidence type="ECO:0000256" key="3">
    <source>
        <dbReference type="ARBA" id="ARBA00022989"/>
    </source>
</evidence>
<dbReference type="Pfam" id="PF00335">
    <property type="entry name" value="Tetraspanin"/>
    <property type="match status" value="1"/>
</dbReference>
<evidence type="ECO:0000313" key="7">
    <source>
        <dbReference type="Proteomes" id="UP001162156"/>
    </source>
</evidence>
<keyword evidence="3 5" id="KW-1133">Transmembrane helix</keyword>
<keyword evidence="4 5" id="KW-0472">Membrane</keyword>
<evidence type="ECO:0000256" key="1">
    <source>
        <dbReference type="ARBA" id="ARBA00004141"/>
    </source>
</evidence>